<dbReference type="EMBL" id="BARV01001737">
    <property type="protein sequence ID" value="GAH99612.1"/>
    <property type="molecule type" value="Genomic_DNA"/>
</dbReference>
<dbReference type="Pfam" id="PF01547">
    <property type="entry name" value="SBP_bac_1"/>
    <property type="match status" value="1"/>
</dbReference>
<dbReference type="SUPFAM" id="SSF53850">
    <property type="entry name" value="Periplasmic binding protein-like II"/>
    <property type="match status" value="1"/>
</dbReference>
<proteinExistence type="predicted"/>
<dbReference type="InterPro" id="IPR006059">
    <property type="entry name" value="SBP"/>
</dbReference>
<organism evidence="1">
    <name type="scientific">marine sediment metagenome</name>
    <dbReference type="NCBI Taxonomy" id="412755"/>
    <lineage>
        <taxon>unclassified sequences</taxon>
        <taxon>metagenomes</taxon>
        <taxon>ecological metagenomes</taxon>
    </lineage>
</organism>
<sequence>MEKGYFDENHASYNWAEAVGTMVRGETAMNYQGAFATGALITDLGQEPLVDFDFFKLPAIDPSLEEAIPVSYDVIVASKEAPNPDSLKYFMEYAASVEGQQVFKEYIGCLSPNKNLPDEMYSELEKKEIEQMAGVRSFFPYDLATDPAVADTGLTAFSKFLAWDK</sequence>
<gene>
    <name evidence="1" type="ORF">S06H3_04847</name>
</gene>
<evidence type="ECO:0000313" key="1">
    <source>
        <dbReference type="EMBL" id="GAH99612.1"/>
    </source>
</evidence>
<dbReference type="AlphaFoldDB" id="X1JZH2"/>
<name>X1JZH2_9ZZZZ</name>
<accession>X1JZH2</accession>
<protein>
    <recommendedName>
        <fullName evidence="2">Extracellular solute-binding protein family 1</fullName>
    </recommendedName>
</protein>
<reference evidence="1" key="1">
    <citation type="journal article" date="2014" name="Front. Microbiol.">
        <title>High frequency of phylogenetically diverse reductive dehalogenase-homologous genes in deep subseafloor sedimentary metagenomes.</title>
        <authorList>
            <person name="Kawai M."/>
            <person name="Futagami T."/>
            <person name="Toyoda A."/>
            <person name="Takaki Y."/>
            <person name="Nishi S."/>
            <person name="Hori S."/>
            <person name="Arai W."/>
            <person name="Tsubouchi T."/>
            <person name="Morono Y."/>
            <person name="Uchiyama I."/>
            <person name="Ito T."/>
            <person name="Fujiyama A."/>
            <person name="Inagaki F."/>
            <person name="Takami H."/>
        </authorList>
    </citation>
    <scope>NUCLEOTIDE SEQUENCE</scope>
    <source>
        <strain evidence="1">Expedition CK06-06</strain>
    </source>
</reference>
<evidence type="ECO:0008006" key="2">
    <source>
        <dbReference type="Google" id="ProtNLM"/>
    </source>
</evidence>
<comment type="caution">
    <text evidence="1">The sequence shown here is derived from an EMBL/GenBank/DDBJ whole genome shotgun (WGS) entry which is preliminary data.</text>
</comment>
<dbReference type="Gene3D" id="3.40.190.10">
    <property type="entry name" value="Periplasmic binding protein-like II"/>
    <property type="match status" value="2"/>
</dbReference>